<proteinExistence type="predicted"/>
<evidence type="ECO:0000313" key="1">
    <source>
        <dbReference type="EMBL" id="HEF26781.1"/>
    </source>
</evidence>
<gene>
    <name evidence="1" type="ORF">ENP23_13515</name>
</gene>
<comment type="caution">
    <text evidence="1">The sequence shown here is derived from an EMBL/GenBank/DDBJ whole genome shotgun (WGS) entry which is preliminary data.</text>
</comment>
<sequence length="118" mass="13382">MQPVDGGFEQIAVGQLCFQAPIEQALLEGQIATLFHRALMLMRQIFCGGSFNQQACSLPRQGFGILCRMHEITGIVRRRHGLGRKLRRTTQSHRRRVVIIIFFSTVSRQLNRALVGFS</sequence>
<dbReference type="AlphaFoldDB" id="A0A7C1XGL5"/>
<reference evidence="1" key="1">
    <citation type="journal article" date="2020" name="mSystems">
        <title>Genome- and Community-Level Interaction Insights into Carbon Utilization and Element Cycling Functions of Hydrothermarchaeota in Hydrothermal Sediment.</title>
        <authorList>
            <person name="Zhou Z."/>
            <person name="Liu Y."/>
            <person name="Xu W."/>
            <person name="Pan J."/>
            <person name="Luo Z.H."/>
            <person name="Li M."/>
        </authorList>
    </citation>
    <scope>NUCLEOTIDE SEQUENCE [LARGE SCALE GENOMIC DNA]</scope>
    <source>
        <strain evidence="1">SpSt-200</strain>
    </source>
</reference>
<accession>A0A7C1XGL5</accession>
<organism evidence="1">
    <name type="scientific">Pseudomonas graminis</name>
    <dbReference type="NCBI Taxonomy" id="158627"/>
    <lineage>
        <taxon>Bacteria</taxon>
        <taxon>Pseudomonadati</taxon>
        <taxon>Pseudomonadota</taxon>
        <taxon>Gammaproteobacteria</taxon>
        <taxon>Pseudomonadales</taxon>
        <taxon>Pseudomonadaceae</taxon>
        <taxon>Pseudomonas</taxon>
    </lineage>
</organism>
<protein>
    <submittedName>
        <fullName evidence="1">Uncharacterized protein</fullName>
    </submittedName>
</protein>
<name>A0A7C1XGL5_9PSED</name>
<dbReference type="EMBL" id="DSIN01000023">
    <property type="protein sequence ID" value="HEF26781.1"/>
    <property type="molecule type" value="Genomic_DNA"/>
</dbReference>